<dbReference type="SMART" id="SM01059">
    <property type="entry name" value="CAT"/>
    <property type="match status" value="1"/>
</dbReference>
<accession>A0A9X1UVP4</accession>
<dbReference type="Proteomes" id="UP001139344">
    <property type="component" value="Unassembled WGS sequence"/>
</dbReference>
<dbReference type="InterPro" id="IPR023213">
    <property type="entry name" value="CAT-like_dom_sf"/>
</dbReference>
<proteinExistence type="predicted"/>
<name>A0A9X1UVP4_9FLAO</name>
<gene>
    <name evidence="1" type="ORF">LU635_04710</name>
</gene>
<keyword evidence="2" id="KW-1185">Reference proteome</keyword>
<comment type="caution">
    <text evidence="1">The sequence shown here is derived from an EMBL/GenBank/DDBJ whole genome shotgun (WGS) entry which is preliminary data.</text>
</comment>
<evidence type="ECO:0000313" key="1">
    <source>
        <dbReference type="EMBL" id="MCG9970931.1"/>
    </source>
</evidence>
<dbReference type="RefSeq" id="WP_240096727.1">
    <property type="nucleotide sequence ID" value="NZ_JAJSON010000013.1"/>
</dbReference>
<sequence length="210" mass="24164">MKEIDYNNWNRKEHFEFFSEYDNPFFGIVTEIDCTEAYEIAKKNNLSFFGCYLHRSIIAVNRTEELCLRLLDDKVVSFDKIHAATTIGREDGTFGFSHVEFSDSFSDFNKNLKDQIRIVQNSTGLRATGDSERLDVVHYSTLPWFRITGVSYAKNHNSGESVPKITFGKSFMDGNVRKMAVSIEAHHGLVDGIHIARFLDQFQDLMAERI</sequence>
<dbReference type="EMBL" id="JAJSON010000013">
    <property type="protein sequence ID" value="MCG9970931.1"/>
    <property type="molecule type" value="Genomic_DNA"/>
</dbReference>
<dbReference type="SUPFAM" id="SSF52777">
    <property type="entry name" value="CoA-dependent acyltransferases"/>
    <property type="match status" value="1"/>
</dbReference>
<dbReference type="AlphaFoldDB" id="A0A9X1UVP4"/>
<reference evidence="1" key="1">
    <citation type="submission" date="2021-12" db="EMBL/GenBank/DDBJ databases">
        <title>Description of Gramella crocea sp. nov., a new bacterium isolated from activated sludge.</title>
        <authorList>
            <person name="Zhang X."/>
        </authorList>
    </citation>
    <scope>NUCLEOTIDE SEQUENCE</scope>
    <source>
        <strain evidence="1">YB25</strain>
    </source>
</reference>
<protein>
    <submittedName>
        <fullName evidence="1">Chloramphenicol acetyltransferase</fullName>
    </submittedName>
</protein>
<dbReference type="PANTHER" id="PTHR38474">
    <property type="entry name" value="SLR0299 PROTEIN"/>
    <property type="match status" value="1"/>
</dbReference>
<organism evidence="1 2">
    <name type="scientific">Christiangramia crocea</name>
    <dbReference type="NCBI Taxonomy" id="2904124"/>
    <lineage>
        <taxon>Bacteria</taxon>
        <taxon>Pseudomonadati</taxon>
        <taxon>Bacteroidota</taxon>
        <taxon>Flavobacteriia</taxon>
        <taxon>Flavobacteriales</taxon>
        <taxon>Flavobacteriaceae</taxon>
        <taxon>Christiangramia</taxon>
    </lineage>
</organism>
<evidence type="ECO:0000313" key="2">
    <source>
        <dbReference type="Proteomes" id="UP001139344"/>
    </source>
</evidence>
<dbReference type="GO" id="GO:0008811">
    <property type="term" value="F:chloramphenicol O-acetyltransferase activity"/>
    <property type="evidence" value="ECO:0007669"/>
    <property type="project" value="InterPro"/>
</dbReference>
<dbReference type="InterPro" id="IPR001707">
    <property type="entry name" value="Cmp_AcTrfase"/>
</dbReference>
<dbReference type="Pfam" id="PF00302">
    <property type="entry name" value="CAT"/>
    <property type="match status" value="1"/>
</dbReference>
<dbReference type="Gene3D" id="3.30.559.10">
    <property type="entry name" value="Chloramphenicol acetyltransferase-like domain"/>
    <property type="match status" value="1"/>
</dbReference>
<dbReference type="PANTHER" id="PTHR38474:SF1">
    <property type="entry name" value="SLR0299 PROTEIN"/>
    <property type="match status" value="1"/>
</dbReference>